<dbReference type="Gene3D" id="2.60.120.10">
    <property type="entry name" value="Jelly Rolls"/>
    <property type="match status" value="1"/>
</dbReference>
<evidence type="ECO:0000313" key="2">
    <source>
        <dbReference type="EMBL" id="AXL96304.1"/>
    </source>
</evidence>
<proteinExistence type="predicted"/>
<dbReference type="AlphaFoldDB" id="A0A346CL30"/>
<evidence type="ECO:0000259" key="1">
    <source>
        <dbReference type="Pfam" id="PF05523"/>
    </source>
</evidence>
<gene>
    <name evidence="2" type="primary">qdtA</name>
</gene>
<protein>
    <submittedName>
        <fullName evidence="2">dTDP-6-deoxy-3,4-keto-hexulose isomerase</fullName>
    </submittedName>
</protein>
<dbReference type="Pfam" id="PF05523">
    <property type="entry name" value="FdtA"/>
    <property type="match status" value="1"/>
</dbReference>
<dbReference type="InterPro" id="IPR008894">
    <property type="entry name" value="QdtA_cupin_dom"/>
</dbReference>
<name>A0A346CL30_9GAMM</name>
<accession>A0A346CL30</accession>
<dbReference type="SUPFAM" id="SSF51182">
    <property type="entry name" value="RmlC-like cupins"/>
    <property type="match status" value="1"/>
</dbReference>
<organism evidence="2">
    <name type="scientific">Providencia alcalifaciens</name>
    <dbReference type="NCBI Taxonomy" id="126385"/>
    <lineage>
        <taxon>Bacteria</taxon>
        <taxon>Pseudomonadati</taxon>
        <taxon>Pseudomonadota</taxon>
        <taxon>Gammaproteobacteria</taxon>
        <taxon>Enterobacterales</taxon>
        <taxon>Morganellaceae</taxon>
        <taxon>Providencia</taxon>
    </lineage>
</organism>
<dbReference type="RefSeq" id="WP_224120386.1">
    <property type="nucleotide sequence ID" value="NZ_OU659150.1"/>
</dbReference>
<feature type="domain" description="Sugar 3,4-ketoisomerase QdtA cupin" evidence="1">
    <location>
        <begin position="5"/>
        <end position="130"/>
    </location>
</feature>
<sequence length="134" mass="15634">MKLINTIEFKKLGDDRGSLISLEQHKNIPFEVKRIYYIFGTKEGVSRGFHAHKNLEQVAICVKGSCRFLLDDGKNKEEVILNDPSVGLYINNVTWREMHDFSEDCVLIVLASELYDESDYIRNYTEFKKHTMLK</sequence>
<dbReference type="InterPro" id="IPR011051">
    <property type="entry name" value="RmlC_Cupin_sf"/>
</dbReference>
<reference evidence="2" key="1">
    <citation type="submission" date="2018-06" db="EMBL/GenBank/DDBJ databases">
        <title>Development of a Molecular Serotyping Scheme and a Multiplexed Luminex-Based Array for Providencia.</title>
        <authorList>
            <person name="Du Y."/>
            <person name="Liu B."/>
        </authorList>
    </citation>
    <scope>NUCLEOTIDE SEQUENCE</scope>
</reference>
<dbReference type="GO" id="GO:0016853">
    <property type="term" value="F:isomerase activity"/>
    <property type="evidence" value="ECO:0007669"/>
    <property type="project" value="UniProtKB-KW"/>
</dbReference>
<dbReference type="EMBL" id="MH444259">
    <property type="protein sequence ID" value="AXL96304.1"/>
    <property type="molecule type" value="Genomic_DNA"/>
</dbReference>
<dbReference type="InterPro" id="IPR014710">
    <property type="entry name" value="RmlC-like_jellyroll"/>
</dbReference>
<keyword evidence="2" id="KW-0413">Isomerase</keyword>
<dbReference type="CDD" id="cd20292">
    <property type="entry name" value="cupin_QdtA-like"/>
    <property type="match status" value="1"/>
</dbReference>